<dbReference type="InterPro" id="IPR022324">
    <property type="entry name" value="Bacilysin_exporter_BacE_put"/>
</dbReference>
<dbReference type="PANTHER" id="PTHR43266:SF2">
    <property type="entry name" value="MAJOR FACILITATOR SUPERFAMILY (MFS) PROFILE DOMAIN-CONTAINING PROTEIN"/>
    <property type="match status" value="1"/>
</dbReference>
<sequence length="437" mass="48179">MQTKKDPGSSGSSSYAAGHFSSYLRLLRQNRNYRRYWLSSCISQIGDWFNYIAIFVLLNQLTGSGKAVSWFLIAKYLPPAVLGPVAGVIADKFSRKKILIICDLMRAGLVLGYLLIRESDYVWLVYVLAFVQESIWTFYHPARQATVPNLCSKEELSIVNGLSGASWSVMLAFGAALGGFFTAHFGWQAAILADCCSFLLSATVMLTVLIPHREKRAPAQFSLARVTGWLDLKEGFAYIKARPKVIALLTVKSGWALSGGILVMLAVFGEQVFAQENNTGQGGLSGILFSMRGLGAALGPIIAWRLFGDGIPAMRKAIGGAFFFSCAAYILFSQAPNMWFAAFWVFLGHFGGSVQWVFSTTLLHRRVEDRFRGRLFSTEMTLMTLMLSLSTWCTGAAMDFGISPRTIVLVLALLFLLPGSSWLLYLRSLHKTGSSHD</sequence>
<evidence type="ECO:0000256" key="4">
    <source>
        <dbReference type="ARBA" id="ARBA00022692"/>
    </source>
</evidence>
<dbReference type="PRINTS" id="PR01988">
    <property type="entry name" value="EXPORTERBACE"/>
</dbReference>
<feature type="transmembrane region" description="Helical" evidence="7">
    <location>
        <begin position="406"/>
        <end position="426"/>
    </location>
</feature>
<feature type="transmembrane region" description="Helical" evidence="7">
    <location>
        <begin position="70"/>
        <end position="90"/>
    </location>
</feature>
<organism evidence="8">
    <name type="scientific">Candidatus Electrothrix aestuarii</name>
    <dbReference type="NCBI Taxonomy" id="3062594"/>
    <lineage>
        <taxon>Bacteria</taxon>
        <taxon>Pseudomonadati</taxon>
        <taxon>Thermodesulfobacteriota</taxon>
        <taxon>Desulfobulbia</taxon>
        <taxon>Desulfobulbales</taxon>
        <taxon>Desulfobulbaceae</taxon>
        <taxon>Candidatus Electrothrix</taxon>
    </lineage>
</organism>
<dbReference type="Gene3D" id="1.20.1250.20">
    <property type="entry name" value="MFS general substrate transporter like domains"/>
    <property type="match status" value="1"/>
</dbReference>
<comment type="subcellular location">
    <subcellularLocation>
        <location evidence="1">Cell membrane</location>
        <topology evidence="1">Multi-pass membrane protein</topology>
    </subcellularLocation>
</comment>
<dbReference type="InterPro" id="IPR036259">
    <property type="entry name" value="MFS_trans_sf"/>
</dbReference>
<name>A0AAU8LSE1_9BACT</name>
<dbReference type="GO" id="GO:0005886">
    <property type="term" value="C:plasma membrane"/>
    <property type="evidence" value="ECO:0007669"/>
    <property type="project" value="UniProtKB-SubCell"/>
</dbReference>
<dbReference type="PANTHER" id="PTHR43266">
    <property type="entry name" value="MACROLIDE-EFFLUX PROTEIN"/>
    <property type="match status" value="1"/>
</dbReference>
<dbReference type="AlphaFoldDB" id="A0AAU8LSE1"/>
<feature type="transmembrane region" description="Helical" evidence="7">
    <location>
        <begin position="121"/>
        <end position="139"/>
    </location>
</feature>
<dbReference type="InterPro" id="IPR011701">
    <property type="entry name" value="MFS"/>
</dbReference>
<keyword evidence="4 7" id="KW-0812">Transmembrane</keyword>
<feature type="transmembrane region" description="Helical" evidence="7">
    <location>
        <begin position="314"/>
        <end position="332"/>
    </location>
</feature>
<feature type="transmembrane region" description="Helical" evidence="7">
    <location>
        <begin position="97"/>
        <end position="115"/>
    </location>
</feature>
<dbReference type="KEGG" id="eaj:Q3M24_17510"/>
<feature type="transmembrane region" description="Helical" evidence="7">
    <location>
        <begin position="338"/>
        <end position="359"/>
    </location>
</feature>
<feature type="transmembrane region" description="Helical" evidence="7">
    <location>
        <begin position="287"/>
        <end position="307"/>
    </location>
</feature>
<evidence type="ECO:0000256" key="5">
    <source>
        <dbReference type="ARBA" id="ARBA00022989"/>
    </source>
</evidence>
<keyword evidence="2" id="KW-0813">Transport</keyword>
<feature type="transmembrane region" description="Helical" evidence="7">
    <location>
        <begin position="380"/>
        <end position="400"/>
    </location>
</feature>
<keyword evidence="3" id="KW-1003">Cell membrane</keyword>
<reference evidence="8" key="1">
    <citation type="journal article" date="2024" name="Syst. Appl. Microbiol.">
        <title>First single-strain enrichments of Electrothrix cable bacteria, description of E. aestuarii sp. nov. and E. rattekaaiensis sp. nov., and proposal of a cable bacteria taxonomy following the rules of the SeqCode.</title>
        <authorList>
            <person name="Plum-Jensen L.E."/>
            <person name="Schramm A."/>
            <person name="Marshall I.P.G."/>
        </authorList>
    </citation>
    <scope>NUCLEOTIDE SEQUENCE</scope>
    <source>
        <strain evidence="8">Rat1</strain>
    </source>
</reference>
<gene>
    <name evidence="8" type="ORF">Q3M24_17510</name>
</gene>
<reference evidence="8" key="2">
    <citation type="submission" date="2024-06" db="EMBL/GenBank/DDBJ databases">
        <authorList>
            <person name="Plum-Jensen L.E."/>
            <person name="Schramm A."/>
            <person name="Marshall I.P.G."/>
        </authorList>
    </citation>
    <scope>NUCLEOTIDE SEQUENCE</scope>
    <source>
        <strain evidence="8">Rat1</strain>
    </source>
</reference>
<feature type="transmembrane region" description="Helical" evidence="7">
    <location>
        <begin position="187"/>
        <end position="210"/>
    </location>
</feature>
<evidence type="ECO:0000256" key="1">
    <source>
        <dbReference type="ARBA" id="ARBA00004651"/>
    </source>
</evidence>
<dbReference type="CDD" id="cd06173">
    <property type="entry name" value="MFS_MefA_like"/>
    <property type="match status" value="1"/>
</dbReference>
<keyword evidence="6 7" id="KW-0472">Membrane</keyword>
<dbReference type="Pfam" id="PF07690">
    <property type="entry name" value="MFS_1"/>
    <property type="match status" value="1"/>
</dbReference>
<dbReference type="SUPFAM" id="SSF103473">
    <property type="entry name" value="MFS general substrate transporter"/>
    <property type="match status" value="1"/>
</dbReference>
<dbReference type="GO" id="GO:0022857">
    <property type="term" value="F:transmembrane transporter activity"/>
    <property type="evidence" value="ECO:0007669"/>
    <property type="project" value="InterPro"/>
</dbReference>
<evidence type="ECO:0000313" key="8">
    <source>
        <dbReference type="EMBL" id="XCN72091.1"/>
    </source>
</evidence>
<evidence type="ECO:0000256" key="6">
    <source>
        <dbReference type="ARBA" id="ARBA00023136"/>
    </source>
</evidence>
<feature type="transmembrane region" description="Helical" evidence="7">
    <location>
        <begin position="245"/>
        <end position="267"/>
    </location>
</feature>
<feature type="transmembrane region" description="Helical" evidence="7">
    <location>
        <begin position="159"/>
        <end position="181"/>
    </location>
</feature>
<proteinExistence type="predicted"/>
<evidence type="ECO:0000256" key="7">
    <source>
        <dbReference type="SAM" id="Phobius"/>
    </source>
</evidence>
<evidence type="ECO:0000256" key="2">
    <source>
        <dbReference type="ARBA" id="ARBA00022448"/>
    </source>
</evidence>
<dbReference type="EMBL" id="CP159373">
    <property type="protein sequence ID" value="XCN72091.1"/>
    <property type="molecule type" value="Genomic_DNA"/>
</dbReference>
<feature type="transmembrane region" description="Helical" evidence="7">
    <location>
        <begin position="36"/>
        <end position="58"/>
    </location>
</feature>
<protein>
    <submittedName>
        <fullName evidence="8">MFS transporter</fullName>
    </submittedName>
</protein>
<evidence type="ECO:0000256" key="3">
    <source>
        <dbReference type="ARBA" id="ARBA00022475"/>
    </source>
</evidence>
<keyword evidence="5 7" id="KW-1133">Transmembrane helix</keyword>
<accession>A0AAU8LSE1</accession>